<dbReference type="STRING" id="1391654.AKJ09_10501"/>
<proteinExistence type="predicted"/>
<dbReference type="SUPFAM" id="SSF53474">
    <property type="entry name" value="alpha/beta-Hydrolases"/>
    <property type="match status" value="1"/>
</dbReference>
<dbReference type="EMBL" id="CP012333">
    <property type="protein sequence ID" value="AKV03838.1"/>
    <property type="molecule type" value="Genomic_DNA"/>
</dbReference>
<dbReference type="KEGG" id="llu:AKJ09_10501"/>
<evidence type="ECO:0000313" key="1">
    <source>
        <dbReference type="EMBL" id="AKV03838.1"/>
    </source>
</evidence>
<gene>
    <name evidence="1" type="ORF">AKJ09_10501</name>
</gene>
<dbReference type="Proteomes" id="UP000064967">
    <property type="component" value="Chromosome"/>
</dbReference>
<dbReference type="GO" id="GO:0016787">
    <property type="term" value="F:hydrolase activity"/>
    <property type="evidence" value="ECO:0007669"/>
    <property type="project" value="UniProtKB-KW"/>
</dbReference>
<keyword evidence="1" id="KW-0378">Hydrolase</keyword>
<organism evidence="1 2">
    <name type="scientific">Labilithrix luteola</name>
    <dbReference type="NCBI Taxonomy" id="1391654"/>
    <lineage>
        <taxon>Bacteria</taxon>
        <taxon>Pseudomonadati</taxon>
        <taxon>Myxococcota</taxon>
        <taxon>Polyangia</taxon>
        <taxon>Polyangiales</taxon>
        <taxon>Labilitrichaceae</taxon>
        <taxon>Labilithrix</taxon>
    </lineage>
</organism>
<evidence type="ECO:0000313" key="2">
    <source>
        <dbReference type="Proteomes" id="UP000064967"/>
    </source>
</evidence>
<dbReference type="OrthoDB" id="581066at2"/>
<accession>A0A0K1QDP2</accession>
<dbReference type="AlphaFoldDB" id="A0A0K1QDP2"/>
<sequence length="688" mass="72154">MGRLLSFASGSWLGACLALAPTFVLGLGACGSDSSTTESGPTVTSSLFVVPNGLDELDGLHFFDHPWPSDRRRDSDGSAHWTGWPNPVSLPLVTQYIDDTKGLLHGFSAAAAAYLRFTGPIDPASLPADPSASIASDAAVQIIDVDPASPERGTRRLAQFRWQGSEGVYIPSNTLAILPMLGRPLRPSTRYAIVATNKLRAAGGGPVHVSAELQEVLGVTPTTAHTSAVHDLFAPAIAEIEKAGVSANDIVHLTVFTTNDPTSETFAIMDDVHQSVPAPTARDWQHKDARTDYDVYEGVYGPSPNYQAGNIPFKQPADGGGFVFENGKPKLQNTFDPRFALAVPNATKCPMPSAGYPIVIYAHGTGGDYRSFIDDGTAQALAQRCLASIGTDQIFHGTRPGAPAPNDPSAETTIQLLFFNINNPLAARSSNRQSSVDVAQEARLFDETHVVVPAAQSVTGQDIAFDASRILFFGHSQGGLNGPLFLAGSGAARGGVLSGAGSVLGVALLEKTQPVDIAATFRFLVGLTPETGAELDAFHPIITLAQSLVDTADPIHYGAFITRAPRQGFAPKSIFQTEGIRADGTGDSYAPPHGIEALAVAIGLPRMAPGIRPIREAGWVGMPDVTIPADGLSGNLASGQASGVIAQFIPAPKSDGHFVVFDVPAARAQAAQFCRNLADDPKGRIPAP</sequence>
<dbReference type="PROSITE" id="PS51257">
    <property type="entry name" value="PROKAR_LIPOPROTEIN"/>
    <property type="match status" value="1"/>
</dbReference>
<protein>
    <submittedName>
        <fullName evidence="1">Putative extracellular enzyme of alpha/beta hydrolase superfamily</fullName>
    </submittedName>
</protein>
<reference evidence="1 2" key="1">
    <citation type="submission" date="2015-08" db="EMBL/GenBank/DDBJ databases">
        <authorList>
            <person name="Babu N.S."/>
            <person name="Beckwith C.J."/>
            <person name="Beseler K.G."/>
            <person name="Brison A."/>
            <person name="Carone J.V."/>
            <person name="Caskin T.P."/>
            <person name="Diamond M."/>
            <person name="Durham M.E."/>
            <person name="Foxe J.M."/>
            <person name="Go M."/>
            <person name="Henderson B.A."/>
            <person name="Jones I.B."/>
            <person name="McGettigan J.A."/>
            <person name="Micheletti S.J."/>
            <person name="Nasrallah M.E."/>
            <person name="Ortiz D."/>
            <person name="Piller C.R."/>
            <person name="Privatt S.R."/>
            <person name="Schneider S.L."/>
            <person name="Sharp S."/>
            <person name="Smith T.C."/>
            <person name="Stanton J.D."/>
            <person name="Ullery H.E."/>
            <person name="Wilson R.J."/>
            <person name="Serrano M.G."/>
            <person name="Buck G."/>
            <person name="Lee V."/>
            <person name="Wang Y."/>
            <person name="Carvalho R."/>
            <person name="Voegtly L."/>
            <person name="Shi R."/>
            <person name="Duckworth R."/>
            <person name="Johnson A."/>
            <person name="Loviza R."/>
            <person name="Walstead R."/>
            <person name="Shah Z."/>
            <person name="Kiflezghi M."/>
            <person name="Wade K."/>
            <person name="Ball S.L."/>
            <person name="Bradley K.W."/>
            <person name="Asai D.J."/>
            <person name="Bowman C.A."/>
            <person name="Russell D.A."/>
            <person name="Pope W.H."/>
            <person name="Jacobs-Sera D."/>
            <person name="Hendrix R.W."/>
            <person name="Hatfull G.F."/>
        </authorList>
    </citation>
    <scope>NUCLEOTIDE SEQUENCE [LARGE SCALE GENOMIC DNA]</scope>
    <source>
        <strain evidence="1 2">DSM 27648</strain>
    </source>
</reference>
<dbReference type="RefSeq" id="WP_146654541.1">
    <property type="nucleotide sequence ID" value="NZ_CP012333.1"/>
</dbReference>
<dbReference type="InterPro" id="IPR029058">
    <property type="entry name" value="AB_hydrolase_fold"/>
</dbReference>
<dbReference type="Gene3D" id="3.40.50.1820">
    <property type="entry name" value="alpha/beta hydrolase"/>
    <property type="match status" value="1"/>
</dbReference>
<name>A0A0K1QDP2_9BACT</name>
<keyword evidence="2" id="KW-1185">Reference proteome</keyword>